<evidence type="ECO:0000313" key="2">
    <source>
        <dbReference type="EMBL" id="KAK4422807.1"/>
    </source>
</evidence>
<accession>A0AAE2CHY6</accession>
<keyword evidence="3" id="KW-1185">Reference proteome</keyword>
<sequence length="203" mass="23545">MVFQDGYFYQRRLFYSTKWSKETEATFVAFLVEHKKHDNFKRNGVNFHAVMSAIYDVNKDHCTRHSYATGDNKLRKLKERYVERVLGKCYVNAYEDFYESLCILFDADNPDEETLVTEDEEVDDSPLTFYNNIMLAHIHKLDTTSVDSTSLWRFLEEYYTSDEEDEVNSLLAVPAAPPPSPDPSYVSVEHTSSSASNEINKSD</sequence>
<feature type="region of interest" description="Disordered" evidence="1">
    <location>
        <begin position="172"/>
        <end position="203"/>
    </location>
</feature>
<evidence type="ECO:0000313" key="3">
    <source>
        <dbReference type="Proteomes" id="UP001293254"/>
    </source>
</evidence>
<evidence type="ECO:0000256" key="1">
    <source>
        <dbReference type="SAM" id="MobiDB-lite"/>
    </source>
</evidence>
<name>A0AAE2CHY6_9LAMI</name>
<reference evidence="2" key="1">
    <citation type="submission" date="2020-06" db="EMBL/GenBank/DDBJ databases">
        <authorList>
            <person name="Li T."/>
            <person name="Hu X."/>
            <person name="Zhang T."/>
            <person name="Song X."/>
            <person name="Zhang H."/>
            <person name="Dai N."/>
            <person name="Sheng W."/>
            <person name="Hou X."/>
            <person name="Wei L."/>
        </authorList>
    </citation>
    <scope>NUCLEOTIDE SEQUENCE</scope>
    <source>
        <strain evidence="2">3651</strain>
        <tissue evidence="2">Leaf</tissue>
    </source>
</reference>
<dbReference type="Proteomes" id="UP001293254">
    <property type="component" value="Unassembled WGS sequence"/>
</dbReference>
<dbReference type="AlphaFoldDB" id="A0AAE2CHY6"/>
<proteinExistence type="predicted"/>
<protein>
    <submittedName>
        <fullName evidence="2">Uncharacterized protein</fullName>
    </submittedName>
</protein>
<gene>
    <name evidence="2" type="ORF">Salat_1863200</name>
</gene>
<organism evidence="2 3">
    <name type="scientific">Sesamum alatum</name>
    <dbReference type="NCBI Taxonomy" id="300844"/>
    <lineage>
        <taxon>Eukaryota</taxon>
        <taxon>Viridiplantae</taxon>
        <taxon>Streptophyta</taxon>
        <taxon>Embryophyta</taxon>
        <taxon>Tracheophyta</taxon>
        <taxon>Spermatophyta</taxon>
        <taxon>Magnoliopsida</taxon>
        <taxon>eudicotyledons</taxon>
        <taxon>Gunneridae</taxon>
        <taxon>Pentapetalae</taxon>
        <taxon>asterids</taxon>
        <taxon>lamiids</taxon>
        <taxon>Lamiales</taxon>
        <taxon>Pedaliaceae</taxon>
        <taxon>Sesamum</taxon>
    </lineage>
</organism>
<dbReference type="EMBL" id="JACGWO010000007">
    <property type="protein sequence ID" value="KAK4422807.1"/>
    <property type="molecule type" value="Genomic_DNA"/>
</dbReference>
<feature type="compositionally biased region" description="Polar residues" evidence="1">
    <location>
        <begin position="189"/>
        <end position="203"/>
    </location>
</feature>
<reference evidence="2" key="2">
    <citation type="journal article" date="2024" name="Plant">
        <title>Genomic evolution and insights into agronomic trait innovations of Sesamum species.</title>
        <authorList>
            <person name="Miao H."/>
            <person name="Wang L."/>
            <person name="Qu L."/>
            <person name="Liu H."/>
            <person name="Sun Y."/>
            <person name="Le M."/>
            <person name="Wang Q."/>
            <person name="Wei S."/>
            <person name="Zheng Y."/>
            <person name="Lin W."/>
            <person name="Duan Y."/>
            <person name="Cao H."/>
            <person name="Xiong S."/>
            <person name="Wang X."/>
            <person name="Wei L."/>
            <person name="Li C."/>
            <person name="Ma Q."/>
            <person name="Ju M."/>
            <person name="Zhao R."/>
            <person name="Li G."/>
            <person name="Mu C."/>
            <person name="Tian Q."/>
            <person name="Mei H."/>
            <person name="Zhang T."/>
            <person name="Gao T."/>
            <person name="Zhang H."/>
        </authorList>
    </citation>
    <scope>NUCLEOTIDE SEQUENCE</scope>
    <source>
        <strain evidence="2">3651</strain>
    </source>
</reference>
<comment type="caution">
    <text evidence="2">The sequence shown here is derived from an EMBL/GenBank/DDBJ whole genome shotgun (WGS) entry which is preliminary data.</text>
</comment>